<dbReference type="Proteomes" id="UP000284403">
    <property type="component" value="Unassembled WGS sequence"/>
</dbReference>
<comment type="caution">
    <text evidence="2">The sequence shown here is derived from an EMBL/GenBank/DDBJ whole genome shotgun (WGS) entry which is preliminary data.</text>
</comment>
<evidence type="ECO:0000313" key="3">
    <source>
        <dbReference type="Proteomes" id="UP000284403"/>
    </source>
</evidence>
<sequence length="99" mass="10991">TSTLVKVYGDDSCEWSGKSRLSSRPAPPSDMGQCTTSTRAEPPFSKPRNARSMARPASHAVSVPLKESQHASTRSHEYCFVDEDIEISYRTRNHLCFTG</sequence>
<reference evidence="2 3" key="1">
    <citation type="journal article" date="2018" name="BMC Genomics">
        <title>Genomic comparison of Trypanosoma conorhini and Trypanosoma rangeli to Trypanosoma cruzi strains of high and low virulence.</title>
        <authorList>
            <person name="Bradwell K.R."/>
            <person name="Koparde V.N."/>
            <person name="Matveyev A.V."/>
            <person name="Serrano M.G."/>
            <person name="Alves J.M."/>
            <person name="Parikh H."/>
            <person name="Huang B."/>
            <person name="Lee V."/>
            <person name="Espinosa-Alvarez O."/>
            <person name="Ortiz P.A."/>
            <person name="Costa-Martins A.G."/>
            <person name="Teixeira M.M."/>
            <person name="Buck G.A."/>
        </authorList>
    </citation>
    <scope>NUCLEOTIDE SEQUENCE [LARGE SCALE GENOMIC DNA]</scope>
    <source>
        <strain evidence="2 3">025E</strain>
    </source>
</reference>
<organism evidence="2 3">
    <name type="scientific">Trypanosoma conorhini</name>
    <dbReference type="NCBI Taxonomy" id="83891"/>
    <lineage>
        <taxon>Eukaryota</taxon>
        <taxon>Discoba</taxon>
        <taxon>Euglenozoa</taxon>
        <taxon>Kinetoplastea</taxon>
        <taxon>Metakinetoplastina</taxon>
        <taxon>Trypanosomatida</taxon>
        <taxon>Trypanosomatidae</taxon>
        <taxon>Trypanosoma</taxon>
    </lineage>
</organism>
<keyword evidence="3" id="KW-1185">Reference proteome</keyword>
<proteinExistence type="predicted"/>
<feature type="non-terminal residue" evidence="2">
    <location>
        <position position="1"/>
    </location>
</feature>
<dbReference type="GeneID" id="40319767"/>
<accession>A0A422P869</accession>
<evidence type="ECO:0000313" key="2">
    <source>
        <dbReference type="EMBL" id="RNF13906.1"/>
    </source>
</evidence>
<feature type="region of interest" description="Disordered" evidence="1">
    <location>
        <begin position="13"/>
        <end position="69"/>
    </location>
</feature>
<dbReference type="EMBL" id="MKKU01000386">
    <property type="protein sequence ID" value="RNF13906.1"/>
    <property type="molecule type" value="Genomic_DNA"/>
</dbReference>
<protein>
    <submittedName>
        <fullName evidence="2">Uncharacterized protein</fullName>
    </submittedName>
</protein>
<gene>
    <name evidence="2" type="ORF">Tco025E_06156</name>
</gene>
<name>A0A422P869_9TRYP</name>
<dbReference type="RefSeq" id="XP_029226968.1">
    <property type="nucleotide sequence ID" value="XM_029373044.1"/>
</dbReference>
<dbReference type="AlphaFoldDB" id="A0A422P869"/>
<evidence type="ECO:0000256" key="1">
    <source>
        <dbReference type="SAM" id="MobiDB-lite"/>
    </source>
</evidence>